<protein>
    <submittedName>
        <fullName evidence="2">Uncharacterized protein</fullName>
    </submittedName>
</protein>
<dbReference type="AlphaFoldDB" id="A0A2N6P1W9"/>
<name>A0A2N6P1W9_BEABA</name>
<dbReference type="EMBL" id="MRVG01000001">
    <property type="protein sequence ID" value="PMB73531.1"/>
    <property type="molecule type" value="Genomic_DNA"/>
</dbReference>
<proteinExistence type="predicted"/>
<gene>
    <name evidence="2" type="ORF">BM221_000954</name>
</gene>
<organism evidence="2 3">
    <name type="scientific">Beauveria bassiana</name>
    <name type="common">White muscardine disease fungus</name>
    <name type="synonym">Tritirachium shiotae</name>
    <dbReference type="NCBI Taxonomy" id="176275"/>
    <lineage>
        <taxon>Eukaryota</taxon>
        <taxon>Fungi</taxon>
        <taxon>Dikarya</taxon>
        <taxon>Ascomycota</taxon>
        <taxon>Pezizomycotina</taxon>
        <taxon>Sordariomycetes</taxon>
        <taxon>Hypocreomycetidae</taxon>
        <taxon>Hypocreales</taxon>
        <taxon>Cordycipitaceae</taxon>
        <taxon>Beauveria</taxon>
    </lineage>
</organism>
<evidence type="ECO:0000313" key="3">
    <source>
        <dbReference type="Proteomes" id="UP000235728"/>
    </source>
</evidence>
<evidence type="ECO:0000256" key="1">
    <source>
        <dbReference type="SAM" id="MobiDB-lite"/>
    </source>
</evidence>
<dbReference type="Proteomes" id="UP000235728">
    <property type="component" value="Unassembled WGS sequence"/>
</dbReference>
<accession>A0A2N6P1W9</accession>
<reference evidence="2 3" key="1">
    <citation type="journal article" date="2016" name="Appl. Microbiol. Biotechnol.">
        <title>Characterization of T-DNA insertion mutants with decreased virulence in the entomopathogenic fungus Beauveria bassiana JEF-007.</title>
        <authorList>
            <person name="Kim S."/>
            <person name="Lee S.J."/>
            <person name="Nai Y.S."/>
            <person name="Yu J.S."/>
            <person name="Lee M.R."/>
            <person name="Yang Y.T."/>
            <person name="Kim J.S."/>
        </authorList>
    </citation>
    <scope>NUCLEOTIDE SEQUENCE [LARGE SCALE GENOMIC DNA]</scope>
    <source>
        <strain evidence="2 3">JEF-007</strain>
    </source>
</reference>
<evidence type="ECO:0000313" key="2">
    <source>
        <dbReference type="EMBL" id="PMB73531.1"/>
    </source>
</evidence>
<feature type="region of interest" description="Disordered" evidence="1">
    <location>
        <begin position="112"/>
        <end position="135"/>
    </location>
</feature>
<comment type="caution">
    <text evidence="2">The sequence shown here is derived from an EMBL/GenBank/DDBJ whole genome shotgun (WGS) entry which is preliminary data.</text>
</comment>
<dbReference type="OMA" id="RITHYVF"/>
<sequence>MSLEQAARDLTEAVSGIDYDGAAVHRCRVALHAGMTAVSLDELTAALQILVDRIASARVDDADGVAFAALTAGALVETGAPAGPLAAVLLVQVPLFLAAARRFADTCLADLPSEDDDEEQKQQQQQQHPPPPEDQVLAEVDGRRITHYVFRSHVPSDRGGASALALLQPWTLPAVAALSRDRAALRDAAAPGSPLRDAALALAQSHAQWLAILLSAQLDAPWLVLCPHERRGFRMLVDGVVSNYDLHALIGDVLVDNGLSAPRNPPTLIAYIKGEAPARGDVESVSGQFQFYEWPAAAYDWEDADAAHPAGHHVWGEGIPSGVPRFKDVPTLIVGPQTIQRSWNNPRTFGGLRCNVSVTEELTENEVTSLLAEMKAAAAQSDRREIAKEGVDTEP</sequence>